<evidence type="ECO:0000256" key="9">
    <source>
        <dbReference type="ARBA" id="ARBA00022960"/>
    </source>
</evidence>
<evidence type="ECO:0000256" key="8">
    <source>
        <dbReference type="ARBA" id="ARBA00022842"/>
    </source>
</evidence>
<dbReference type="NCBIfam" id="NF002528">
    <property type="entry name" value="PRK01966.1-4"/>
    <property type="match status" value="1"/>
</dbReference>
<dbReference type="Gene3D" id="3.30.470.20">
    <property type="entry name" value="ATP-grasp fold, B domain"/>
    <property type="match status" value="1"/>
</dbReference>
<dbReference type="EMBL" id="JACYTN010000027">
    <property type="protein sequence ID" value="MBD8500734.1"/>
    <property type="molecule type" value="Genomic_DNA"/>
</dbReference>
<keyword evidence="4 13" id="KW-0436">Ligase</keyword>
<comment type="similarity">
    <text evidence="3 13">Belongs to the D-alanine--D-alanine ligase family.</text>
</comment>
<evidence type="ECO:0000256" key="10">
    <source>
        <dbReference type="ARBA" id="ARBA00022984"/>
    </source>
</evidence>
<dbReference type="InterPro" id="IPR005905">
    <property type="entry name" value="D_ala_D_ala"/>
</dbReference>
<gene>
    <name evidence="13" type="primary">ddl</name>
    <name evidence="16" type="ORF">IFO66_20825</name>
</gene>
<name>A0ABR9B491_9BACL</name>
<protein>
    <recommendedName>
        <fullName evidence="13">D-alanine--D-alanine ligase</fullName>
        <ecNumber evidence="13">6.3.2.4</ecNumber>
    </recommendedName>
    <alternativeName>
        <fullName evidence="13">D-Ala-D-Ala ligase</fullName>
    </alternativeName>
    <alternativeName>
        <fullName evidence="13">D-alanylalanine synthetase</fullName>
    </alternativeName>
</protein>
<proteinExistence type="inferred from homology"/>
<dbReference type="NCBIfam" id="NF002526">
    <property type="entry name" value="PRK01966.1-2"/>
    <property type="match status" value="1"/>
</dbReference>
<dbReference type="SUPFAM" id="SSF56059">
    <property type="entry name" value="Glutathione synthetase ATP-binding domain-like"/>
    <property type="match status" value="1"/>
</dbReference>
<keyword evidence="12 13" id="KW-0961">Cell wall biogenesis/degradation</keyword>
<dbReference type="NCBIfam" id="NF002378">
    <property type="entry name" value="PRK01372.1"/>
    <property type="match status" value="1"/>
</dbReference>
<dbReference type="NCBIfam" id="TIGR01205">
    <property type="entry name" value="D_ala_D_alaTIGR"/>
    <property type="match status" value="1"/>
</dbReference>
<keyword evidence="11" id="KW-0464">Manganese</keyword>
<dbReference type="SUPFAM" id="SSF52440">
    <property type="entry name" value="PreATP-grasp domain"/>
    <property type="match status" value="1"/>
</dbReference>
<keyword evidence="10 13" id="KW-0573">Peptidoglycan synthesis</keyword>
<keyword evidence="17" id="KW-1185">Reference proteome</keyword>
<evidence type="ECO:0000256" key="4">
    <source>
        <dbReference type="ARBA" id="ARBA00022598"/>
    </source>
</evidence>
<evidence type="ECO:0000256" key="7">
    <source>
        <dbReference type="ARBA" id="ARBA00022840"/>
    </source>
</evidence>
<dbReference type="InterPro" id="IPR011127">
    <property type="entry name" value="Dala_Dala_lig_N"/>
</dbReference>
<dbReference type="RefSeq" id="WP_192026965.1">
    <property type="nucleotide sequence ID" value="NZ_JACYTN010000027.1"/>
</dbReference>
<comment type="cofactor">
    <cofactor evidence="2">
        <name>Mg(2+)</name>
        <dbReference type="ChEBI" id="CHEBI:18420"/>
    </cofactor>
</comment>
<comment type="cofactor">
    <cofactor evidence="1">
        <name>Mn(2+)</name>
        <dbReference type="ChEBI" id="CHEBI:29035"/>
    </cofactor>
</comment>
<evidence type="ECO:0000313" key="16">
    <source>
        <dbReference type="EMBL" id="MBD8500734.1"/>
    </source>
</evidence>
<dbReference type="InterPro" id="IPR013815">
    <property type="entry name" value="ATP_grasp_subdomain_1"/>
</dbReference>
<dbReference type="Gene3D" id="3.40.50.20">
    <property type="match status" value="1"/>
</dbReference>
<keyword evidence="6 14" id="KW-0547">Nucleotide-binding</keyword>
<dbReference type="PROSITE" id="PS50975">
    <property type="entry name" value="ATP_GRASP"/>
    <property type="match status" value="1"/>
</dbReference>
<feature type="domain" description="ATP-grasp" evidence="15">
    <location>
        <begin position="146"/>
        <end position="352"/>
    </location>
</feature>
<organism evidence="16 17">
    <name type="scientific">Paenibacillus arenosi</name>
    <dbReference type="NCBI Taxonomy" id="2774142"/>
    <lineage>
        <taxon>Bacteria</taxon>
        <taxon>Bacillati</taxon>
        <taxon>Bacillota</taxon>
        <taxon>Bacilli</taxon>
        <taxon>Bacillales</taxon>
        <taxon>Paenibacillaceae</taxon>
        <taxon>Paenibacillus</taxon>
    </lineage>
</organism>
<comment type="pathway">
    <text evidence="13">Cell wall biogenesis; peptidoglycan biosynthesis.</text>
</comment>
<keyword evidence="8" id="KW-0460">Magnesium</keyword>
<comment type="subcellular location">
    <subcellularLocation>
        <location evidence="13">Cytoplasm</location>
    </subcellularLocation>
</comment>
<evidence type="ECO:0000256" key="3">
    <source>
        <dbReference type="ARBA" id="ARBA00010871"/>
    </source>
</evidence>
<keyword evidence="7 14" id="KW-0067">ATP-binding</keyword>
<evidence type="ECO:0000256" key="13">
    <source>
        <dbReference type="HAMAP-Rule" id="MF_00047"/>
    </source>
</evidence>
<reference evidence="16 17" key="1">
    <citation type="submission" date="2020-09" db="EMBL/GenBank/DDBJ databases">
        <title>Paenibacillus sp. CAU 1523 isolated from sand of Haeundae Beach.</title>
        <authorList>
            <person name="Kim W."/>
        </authorList>
    </citation>
    <scope>NUCLEOTIDE SEQUENCE [LARGE SCALE GENOMIC DNA]</scope>
    <source>
        <strain evidence="16 17">CAU 1523</strain>
    </source>
</reference>
<sequence length="369" mass="41048">MDKQRKMRVGLVYGGKSGEHEVSLSTAFAVMNAFDFDKYEMIPFFITQAGEWRVGSLMNTPFADKEQLKLLDAKGGTVQAMDMLFRSLDRSAGTAVEAAIDVMFPLIHGTNGEDGTIQGLFEMANVPYVGAGVLASAVGMDKAFMKLVFADAGLPQVQYVHFIGAEWNRDQEQILRQTEEELGYPCFIKPANLGSSVGISKARNRAELIAAIELALQYDRKVIIEEFVDAREVEVSVLGNDEPQASVTGEIISSNEFYDYKAKYIDGKSGMQIPAELDAELAASIREMAVRAYRAIDGSGLSRVDFFVRRSDSQVFINEVNTMPGFTPYSMYPLMWKETGKPYQQLLDDLIELALNRYAAKQKLHYVNV</sequence>
<evidence type="ECO:0000256" key="5">
    <source>
        <dbReference type="ARBA" id="ARBA00022723"/>
    </source>
</evidence>
<evidence type="ECO:0000259" key="15">
    <source>
        <dbReference type="PROSITE" id="PS50975"/>
    </source>
</evidence>
<dbReference type="Proteomes" id="UP000634529">
    <property type="component" value="Unassembled WGS sequence"/>
</dbReference>
<comment type="caution">
    <text evidence="16">The sequence shown here is derived from an EMBL/GenBank/DDBJ whole genome shotgun (WGS) entry which is preliminary data.</text>
</comment>
<dbReference type="Pfam" id="PF01820">
    <property type="entry name" value="Dala_Dala_lig_N"/>
    <property type="match status" value="1"/>
</dbReference>
<keyword evidence="5" id="KW-0479">Metal-binding</keyword>
<evidence type="ECO:0000256" key="14">
    <source>
        <dbReference type="PROSITE-ProRule" id="PRU00409"/>
    </source>
</evidence>
<dbReference type="PANTHER" id="PTHR23132:SF25">
    <property type="entry name" value="D-ALANINE--D-ALANINE LIGASE A"/>
    <property type="match status" value="1"/>
</dbReference>
<dbReference type="Gene3D" id="3.30.1490.20">
    <property type="entry name" value="ATP-grasp fold, A domain"/>
    <property type="match status" value="1"/>
</dbReference>
<keyword evidence="9 13" id="KW-0133">Cell shape</keyword>
<evidence type="ECO:0000313" key="17">
    <source>
        <dbReference type="Proteomes" id="UP000634529"/>
    </source>
</evidence>
<dbReference type="HAMAP" id="MF_00047">
    <property type="entry name" value="Dala_Dala_lig"/>
    <property type="match status" value="1"/>
</dbReference>
<dbReference type="PANTHER" id="PTHR23132">
    <property type="entry name" value="D-ALANINE--D-ALANINE LIGASE"/>
    <property type="match status" value="1"/>
</dbReference>
<dbReference type="InterPro" id="IPR000291">
    <property type="entry name" value="D-Ala_lig_Van_CS"/>
</dbReference>
<dbReference type="InterPro" id="IPR011761">
    <property type="entry name" value="ATP-grasp"/>
</dbReference>
<dbReference type="InterPro" id="IPR011095">
    <property type="entry name" value="Dala_Dala_lig_C"/>
</dbReference>
<evidence type="ECO:0000256" key="12">
    <source>
        <dbReference type="ARBA" id="ARBA00023316"/>
    </source>
</evidence>
<dbReference type="InterPro" id="IPR016185">
    <property type="entry name" value="PreATP-grasp_dom_sf"/>
</dbReference>
<dbReference type="PIRSF" id="PIRSF039102">
    <property type="entry name" value="Ddl/VanB"/>
    <property type="match status" value="1"/>
</dbReference>
<dbReference type="Pfam" id="PF07478">
    <property type="entry name" value="Dala_Dala_lig_C"/>
    <property type="match status" value="1"/>
</dbReference>
<comment type="function">
    <text evidence="13">Cell wall formation.</text>
</comment>
<keyword evidence="13" id="KW-0963">Cytoplasm</keyword>
<evidence type="ECO:0000256" key="2">
    <source>
        <dbReference type="ARBA" id="ARBA00001946"/>
    </source>
</evidence>
<dbReference type="PROSITE" id="PS00843">
    <property type="entry name" value="DALA_DALA_LIGASE_1"/>
    <property type="match status" value="1"/>
</dbReference>
<evidence type="ECO:0000256" key="1">
    <source>
        <dbReference type="ARBA" id="ARBA00001936"/>
    </source>
</evidence>
<evidence type="ECO:0000256" key="6">
    <source>
        <dbReference type="ARBA" id="ARBA00022741"/>
    </source>
</evidence>
<dbReference type="EC" id="6.3.2.4" evidence="13"/>
<dbReference type="GO" id="GO:0008716">
    <property type="term" value="F:D-alanine-D-alanine ligase activity"/>
    <property type="evidence" value="ECO:0007669"/>
    <property type="project" value="UniProtKB-EC"/>
</dbReference>
<comment type="catalytic activity">
    <reaction evidence="13">
        <text>2 D-alanine + ATP = D-alanyl-D-alanine + ADP + phosphate + H(+)</text>
        <dbReference type="Rhea" id="RHEA:11224"/>
        <dbReference type="ChEBI" id="CHEBI:15378"/>
        <dbReference type="ChEBI" id="CHEBI:30616"/>
        <dbReference type="ChEBI" id="CHEBI:43474"/>
        <dbReference type="ChEBI" id="CHEBI:57416"/>
        <dbReference type="ChEBI" id="CHEBI:57822"/>
        <dbReference type="ChEBI" id="CHEBI:456216"/>
        <dbReference type="EC" id="6.3.2.4"/>
    </reaction>
</comment>
<dbReference type="PROSITE" id="PS00844">
    <property type="entry name" value="DALA_DALA_LIGASE_2"/>
    <property type="match status" value="1"/>
</dbReference>
<accession>A0ABR9B491</accession>
<evidence type="ECO:0000256" key="11">
    <source>
        <dbReference type="ARBA" id="ARBA00023211"/>
    </source>
</evidence>